<dbReference type="CDD" id="cd07313">
    <property type="entry name" value="terB_like_2"/>
    <property type="match status" value="1"/>
</dbReference>
<name>A0A934USA9_9BURK</name>
<dbReference type="RefSeq" id="WP_200788640.1">
    <property type="nucleotide sequence ID" value="NZ_JAEDAO010000001.1"/>
</dbReference>
<dbReference type="Pfam" id="PF05099">
    <property type="entry name" value="TerB"/>
    <property type="match status" value="1"/>
</dbReference>
<sequence length="154" mass="16833">MLRAFRDLLNDILPSDTAAPPGEPSLRLAAAVLLMEVMRADGGGIGADERHAAAVALQEQFGLADGEWEPLLRQAEQESRTAYDYFRFTNPLDQQLAQPAKVDFIEAMWRVALADDQLGVAENSVIRQVAELLHVTHGEYIAAKLHAREAQGAA</sequence>
<dbReference type="SUPFAM" id="SSF158682">
    <property type="entry name" value="TerB-like"/>
    <property type="match status" value="1"/>
</dbReference>
<proteinExistence type="predicted"/>
<dbReference type="EMBL" id="JAEDAO010000001">
    <property type="protein sequence ID" value="MBK0393686.1"/>
    <property type="molecule type" value="Genomic_DNA"/>
</dbReference>
<comment type="caution">
    <text evidence="2">The sequence shown here is derived from an EMBL/GenBank/DDBJ whole genome shotgun (WGS) entry which is preliminary data.</text>
</comment>
<organism evidence="2 3">
    <name type="scientific">Ramlibacter algicola</name>
    <dbReference type="NCBI Taxonomy" id="2795217"/>
    <lineage>
        <taxon>Bacteria</taxon>
        <taxon>Pseudomonadati</taxon>
        <taxon>Pseudomonadota</taxon>
        <taxon>Betaproteobacteria</taxon>
        <taxon>Burkholderiales</taxon>
        <taxon>Comamonadaceae</taxon>
        <taxon>Ramlibacter</taxon>
    </lineage>
</organism>
<dbReference type="AlphaFoldDB" id="A0A934USA9"/>
<feature type="domain" description="Co-chaperone DjlA N-terminal" evidence="1">
    <location>
        <begin position="27"/>
        <end position="144"/>
    </location>
</feature>
<gene>
    <name evidence="2" type="ORF">I8E28_13895</name>
</gene>
<evidence type="ECO:0000313" key="2">
    <source>
        <dbReference type="EMBL" id="MBK0393686.1"/>
    </source>
</evidence>
<accession>A0A934USA9</accession>
<keyword evidence="3" id="KW-1185">Reference proteome</keyword>
<evidence type="ECO:0000313" key="3">
    <source>
        <dbReference type="Proteomes" id="UP000617041"/>
    </source>
</evidence>
<dbReference type="InterPro" id="IPR007791">
    <property type="entry name" value="DjlA_N"/>
</dbReference>
<reference evidence="2" key="1">
    <citation type="submission" date="2020-12" db="EMBL/GenBank/DDBJ databases">
        <title>Ramlibacter sp. nov., isolated from a freshwater alga, Cryptomonas.</title>
        <authorList>
            <person name="Kim H.M."/>
            <person name="Jeon C.O."/>
        </authorList>
    </citation>
    <scope>NUCLEOTIDE SEQUENCE</scope>
    <source>
        <strain evidence="2">CrO1</strain>
    </source>
</reference>
<dbReference type="InterPro" id="IPR029024">
    <property type="entry name" value="TerB-like"/>
</dbReference>
<dbReference type="Gene3D" id="1.10.3680.10">
    <property type="entry name" value="TerB-like"/>
    <property type="match status" value="1"/>
</dbReference>
<evidence type="ECO:0000259" key="1">
    <source>
        <dbReference type="Pfam" id="PF05099"/>
    </source>
</evidence>
<dbReference type="Proteomes" id="UP000617041">
    <property type="component" value="Unassembled WGS sequence"/>
</dbReference>
<protein>
    <submittedName>
        <fullName evidence="2">TerB family tellurite resistance protein</fullName>
    </submittedName>
</protein>